<sequence>MKLQSAEDARLKKVERDRQWLRDEAEEPVDERDAPLFEPQFSQADEDDEDDEVVSPSNPRERAHGAEGEDDGSEGGEAMDLDPGQVALTGGS</sequence>
<feature type="compositionally biased region" description="Basic and acidic residues" evidence="1">
    <location>
        <begin position="1"/>
        <end position="23"/>
    </location>
</feature>
<feature type="compositionally biased region" description="Acidic residues" evidence="1">
    <location>
        <begin position="44"/>
        <end position="53"/>
    </location>
</feature>
<reference evidence="2 3" key="1">
    <citation type="journal article" date="2016" name="Nat. Commun.">
        <title>Ectomycorrhizal ecology is imprinted in the genome of the dominant symbiotic fungus Cenococcum geophilum.</title>
        <authorList>
            <consortium name="DOE Joint Genome Institute"/>
            <person name="Peter M."/>
            <person name="Kohler A."/>
            <person name="Ohm R.A."/>
            <person name="Kuo A."/>
            <person name="Krutzmann J."/>
            <person name="Morin E."/>
            <person name="Arend M."/>
            <person name="Barry K.W."/>
            <person name="Binder M."/>
            <person name="Choi C."/>
            <person name="Clum A."/>
            <person name="Copeland A."/>
            <person name="Grisel N."/>
            <person name="Haridas S."/>
            <person name="Kipfer T."/>
            <person name="LaButti K."/>
            <person name="Lindquist E."/>
            <person name="Lipzen A."/>
            <person name="Maire R."/>
            <person name="Meier B."/>
            <person name="Mihaltcheva S."/>
            <person name="Molinier V."/>
            <person name="Murat C."/>
            <person name="Poggeler S."/>
            <person name="Quandt C.A."/>
            <person name="Sperisen C."/>
            <person name="Tritt A."/>
            <person name="Tisserant E."/>
            <person name="Crous P.W."/>
            <person name="Henrissat B."/>
            <person name="Nehls U."/>
            <person name="Egli S."/>
            <person name="Spatafora J.W."/>
            <person name="Grigoriev I.V."/>
            <person name="Martin F.M."/>
        </authorList>
    </citation>
    <scope>NUCLEOTIDE SEQUENCE [LARGE SCALE GENOMIC DNA]</scope>
    <source>
        <strain evidence="2 3">CBS 207.34</strain>
    </source>
</reference>
<accession>A0A8E2F1S6</accession>
<dbReference type="Proteomes" id="UP000250140">
    <property type="component" value="Unassembled WGS sequence"/>
</dbReference>
<name>A0A8E2F1S6_9PEZI</name>
<keyword evidence="3" id="KW-1185">Reference proteome</keyword>
<feature type="compositionally biased region" description="Acidic residues" evidence="1">
    <location>
        <begin position="68"/>
        <end position="80"/>
    </location>
</feature>
<evidence type="ECO:0000256" key="1">
    <source>
        <dbReference type="SAM" id="MobiDB-lite"/>
    </source>
</evidence>
<feature type="region of interest" description="Disordered" evidence="1">
    <location>
        <begin position="1"/>
        <end position="92"/>
    </location>
</feature>
<proteinExistence type="predicted"/>
<dbReference type="AlphaFoldDB" id="A0A8E2F1S6"/>
<dbReference type="EMBL" id="KV749614">
    <property type="protein sequence ID" value="OCL08693.1"/>
    <property type="molecule type" value="Genomic_DNA"/>
</dbReference>
<gene>
    <name evidence="2" type="ORF">AOQ84DRAFT_376519</name>
</gene>
<protein>
    <submittedName>
        <fullName evidence="2">Uncharacterized protein</fullName>
    </submittedName>
</protein>
<organism evidence="2 3">
    <name type="scientific">Glonium stellatum</name>
    <dbReference type="NCBI Taxonomy" id="574774"/>
    <lineage>
        <taxon>Eukaryota</taxon>
        <taxon>Fungi</taxon>
        <taxon>Dikarya</taxon>
        <taxon>Ascomycota</taxon>
        <taxon>Pezizomycotina</taxon>
        <taxon>Dothideomycetes</taxon>
        <taxon>Pleosporomycetidae</taxon>
        <taxon>Gloniales</taxon>
        <taxon>Gloniaceae</taxon>
        <taxon>Glonium</taxon>
    </lineage>
</organism>
<evidence type="ECO:0000313" key="3">
    <source>
        <dbReference type="Proteomes" id="UP000250140"/>
    </source>
</evidence>
<evidence type="ECO:0000313" key="2">
    <source>
        <dbReference type="EMBL" id="OCL08693.1"/>
    </source>
</evidence>